<gene>
    <name evidence="3" type="ORF">EBO34_12870</name>
</gene>
<dbReference type="Pfam" id="PF08378">
    <property type="entry name" value="NERD"/>
    <property type="match status" value="1"/>
</dbReference>
<dbReference type="Proteomes" id="UP000278746">
    <property type="component" value="Unassembled WGS sequence"/>
</dbReference>
<keyword evidence="4" id="KW-1185">Reference proteome</keyword>
<dbReference type="RefSeq" id="WP_122899185.1">
    <property type="nucleotide sequence ID" value="NZ_RHIB01000002.1"/>
</dbReference>
<dbReference type="InterPro" id="IPR011528">
    <property type="entry name" value="NERD"/>
</dbReference>
<sequence length="279" mass="31678">MATVKKSSSDLEDQVKQYDKEVRTIQFAQKKSLEVRKHEIHRTIWIGALAGTIILIFIFPIGTLLGAGIGYLIGVEKIKSPFKKRMFRLHEKYPSIKAVRKGMAGEMSVTEHITKNLSDDYLLINDLTISTANGRGTQIDHILFGKSTVYAIETKNITGRFYPYSKHKWLWYPIVSRGKVKKKTYVDSPAAQSQYHATQLRRLLKSKGHTSIKVTPVVILTNAQSVWHGRFNQECPVFSNPKAFIDYILEADIGPGLEDTEEVVDGLLEFQDEKEESYA</sequence>
<dbReference type="EMBL" id="RHIB01000002">
    <property type="protein sequence ID" value="RNA67611.1"/>
    <property type="molecule type" value="Genomic_DNA"/>
</dbReference>
<keyword evidence="1" id="KW-1133">Transmembrane helix</keyword>
<dbReference type="OrthoDB" id="2886969at2"/>
<keyword evidence="1" id="KW-0812">Transmembrane</keyword>
<reference evidence="3 4" key="1">
    <citation type="submission" date="2018-10" db="EMBL/GenBank/DDBJ databases">
        <title>Bacillus Keqinensis sp. nov., a moderately halophilic bacterium isolated from a saline-alkaline lake.</title>
        <authorList>
            <person name="Wang H."/>
        </authorList>
    </citation>
    <scope>NUCLEOTIDE SEQUENCE [LARGE SCALE GENOMIC DNA]</scope>
    <source>
        <strain evidence="3 4">KQ-3</strain>
    </source>
</reference>
<name>A0A3M7TQC3_9BACI</name>
<dbReference type="PROSITE" id="PS50965">
    <property type="entry name" value="NERD"/>
    <property type="match status" value="1"/>
</dbReference>
<evidence type="ECO:0000259" key="2">
    <source>
        <dbReference type="PROSITE" id="PS50965"/>
    </source>
</evidence>
<keyword evidence="1" id="KW-0472">Membrane</keyword>
<accession>A0A3M7TQC3</accession>
<feature type="transmembrane region" description="Helical" evidence="1">
    <location>
        <begin position="44"/>
        <end position="75"/>
    </location>
</feature>
<evidence type="ECO:0000313" key="4">
    <source>
        <dbReference type="Proteomes" id="UP000278746"/>
    </source>
</evidence>
<proteinExistence type="predicted"/>
<organism evidence="3 4">
    <name type="scientific">Alteribacter keqinensis</name>
    <dbReference type="NCBI Taxonomy" id="2483800"/>
    <lineage>
        <taxon>Bacteria</taxon>
        <taxon>Bacillati</taxon>
        <taxon>Bacillota</taxon>
        <taxon>Bacilli</taxon>
        <taxon>Bacillales</taxon>
        <taxon>Bacillaceae</taxon>
        <taxon>Alteribacter</taxon>
    </lineage>
</organism>
<feature type="domain" description="NERD" evidence="2">
    <location>
        <begin position="101"/>
        <end position="223"/>
    </location>
</feature>
<comment type="caution">
    <text evidence="3">The sequence shown here is derived from an EMBL/GenBank/DDBJ whole genome shotgun (WGS) entry which is preliminary data.</text>
</comment>
<evidence type="ECO:0000256" key="1">
    <source>
        <dbReference type="SAM" id="Phobius"/>
    </source>
</evidence>
<protein>
    <recommendedName>
        <fullName evidence="2">NERD domain-containing protein</fullName>
    </recommendedName>
</protein>
<evidence type="ECO:0000313" key="3">
    <source>
        <dbReference type="EMBL" id="RNA67611.1"/>
    </source>
</evidence>
<dbReference type="AlphaFoldDB" id="A0A3M7TQC3"/>